<comment type="caution">
    <text evidence="2">The sequence shown here is derived from an EMBL/GenBank/DDBJ whole genome shotgun (WGS) entry which is preliminary data.</text>
</comment>
<gene>
    <name evidence="2" type="ORF">DPMN_004601</name>
</gene>
<evidence type="ECO:0000313" key="3">
    <source>
        <dbReference type="Proteomes" id="UP000828390"/>
    </source>
</evidence>
<dbReference type="AlphaFoldDB" id="A0A9D4RTP5"/>
<name>A0A9D4RTP5_DREPO</name>
<dbReference type="EMBL" id="JAIWYP010000001">
    <property type="protein sequence ID" value="KAH3880679.1"/>
    <property type="molecule type" value="Genomic_DNA"/>
</dbReference>
<feature type="region of interest" description="Disordered" evidence="1">
    <location>
        <begin position="127"/>
        <end position="165"/>
    </location>
</feature>
<proteinExistence type="predicted"/>
<keyword evidence="3" id="KW-1185">Reference proteome</keyword>
<evidence type="ECO:0000313" key="2">
    <source>
        <dbReference type="EMBL" id="KAH3880679.1"/>
    </source>
</evidence>
<dbReference type="Proteomes" id="UP000828390">
    <property type="component" value="Unassembled WGS sequence"/>
</dbReference>
<protein>
    <submittedName>
        <fullName evidence="2">Uncharacterized protein</fullName>
    </submittedName>
</protein>
<organism evidence="2 3">
    <name type="scientific">Dreissena polymorpha</name>
    <name type="common">Zebra mussel</name>
    <name type="synonym">Mytilus polymorpha</name>
    <dbReference type="NCBI Taxonomy" id="45954"/>
    <lineage>
        <taxon>Eukaryota</taxon>
        <taxon>Metazoa</taxon>
        <taxon>Spiralia</taxon>
        <taxon>Lophotrochozoa</taxon>
        <taxon>Mollusca</taxon>
        <taxon>Bivalvia</taxon>
        <taxon>Autobranchia</taxon>
        <taxon>Heteroconchia</taxon>
        <taxon>Euheterodonta</taxon>
        <taxon>Imparidentia</taxon>
        <taxon>Neoheterodontei</taxon>
        <taxon>Myida</taxon>
        <taxon>Dreissenoidea</taxon>
        <taxon>Dreissenidae</taxon>
        <taxon>Dreissena</taxon>
    </lineage>
</organism>
<reference evidence="2" key="2">
    <citation type="submission" date="2020-11" db="EMBL/GenBank/DDBJ databases">
        <authorList>
            <person name="McCartney M.A."/>
            <person name="Auch B."/>
            <person name="Kono T."/>
            <person name="Mallez S."/>
            <person name="Becker A."/>
            <person name="Gohl D.M."/>
            <person name="Silverstein K.A.T."/>
            <person name="Koren S."/>
            <person name="Bechman K.B."/>
            <person name="Herman A."/>
            <person name="Abrahante J.E."/>
            <person name="Garbe J."/>
        </authorList>
    </citation>
    <scope>NUCLEOTIDE SEQUENCE</scope>
    <source>
        <strain evidence="2">Duluth1</strain>
        <tissue evidence="2">Whole animal</tissue>
    </source>
</reference>
<evidence type="ECO:0000256" key="1">
    <source>
        <dbReference type="SAM" id="MobiDB-lite"/>
    </source>
</evidence>
<reference evidence="2" key="1">
    <citation type="journal article" date="2019" name="bioRxiv">
        <title>The Genome of the Zebra Mussel, Dreissena polymorpha: A Resource for Invasive Species Research.</title>
        <authorList>
            <person name="McCartney M.A."/>
            <person name="Auch B."/>
            <person name="Kono T."/>
            <person name="Mallez S."/>
            <person name="Zhang Y."/>
            <person name="Obille A."/>
            <person name="Becker A."/>
            <person name="Abrahante J.E."/>
            <person name="Garbe J."/>
            <person name="Badalamenti J.P."/>
            <person name="Herman A."/>
            <person name="Mangelson H."/>
            <person name="Liachko I."/>
            <person name="Sullivan S."/>
            <person name="Sone E.D."/>
            <person name="Koren S."/>
            <person name="Silverstein K.A.T."/>
            <person name="Beckman K.B."/>
            <person name="Gohl D.M."/>
        </authorList>
    </citation>
    <scope>NUCLEOTIDE SEQUENCE</scope>
    <source>
        <strain evidence="2">Duluth1</strain>
        <tissue evidence="2">Whole animal</tissue>
    </source>
</reference>
<accession>A0A9D4RTP5</accession>
<sequence>MTGHDSLVSVHSSILENLTISGVCEIEEEPRVSVPPIRPRMVDTQTSPMSSLAINTSRRNLFAGESFINIKDLLATGHTYRNIHLSKLTDLIDEILKDRNRPSTGCRVISNICNRIDSRFKNCRESLTKVTPPEKSLTNKTHSGTGDPPKIEDPGCSTWPAVSPQ</sequence>